<dbReference type="AlphaFoldDB" id="T1KBI3"/>
<proteinExistence type="predicted"/>
<dbReference type="EMBL" id="CAEY01001951">
    <property type="status" value="NOT_ANNOTATED_CDS"/>
    <property type="molecule type" value="Genomic_DNA"/>
</dbReference>
<name>T1KBI3_TETUR</name>
<sequence length="30" mass="3313">MLGLLLLKSSASRNHVSVTKKGRSIIFENL</sequence>
<evidence type="ECO:0000313" key="1">
    <source>
        <dbReference type="EnsemblMetazoa" id="tetur08g04190.1"/>
    </source>
</evidence>
<protein>
    <submittedName>
        <fullName evidence="1">Uncharacterized protein</fullName>
    </submittedName>
</protein>
<evidence type="ECO:0000313" key="2">
    <source>
        <dbReference type="Proteomes" id="UP000015104"/>
    </source>
</evidence>
<organism evidence="1 2">
    <name type="scientific">Tetranychus urticae</name>
    <name type="common">Two-spotted spider mite</name>
    <dbReference type="NCBI Taxonomy" id="32264"/>
    <lineage>
        <taxon>Eukaryota</taxon>
        <taxon>Metazoa</taxon>
        <taxon>Ecdysozoa</taxon>
        <taxon>Arthropoda</taxon>
        <taxon>Chelicerata</taxon>
        <taxon>Arachnida</taxon>
        <taxon>Acari</taxon>
        <taxon>Acariformes</taxon>
        <taxon>Trombidiformes</taxon>
        <taxon>Prostigmata</taxon>
        <taxon>Eleutherengona</taxon>
        <taxon>Raphignathae</taxon>
        <taxon>Tetranychoidea</taxon>
        <taxon>Tetranychidae</taxon>
        <taxon>Tetranychus</taxon>
    </lineage>
</organism>
<dbReference type="HOGENOM" id="CLU_3406783_0_0_1"/>
<reference evidence="2" key="1">
    <citation type="submission" date="2011-08" db="EMBL/GenBank/DDBJ databases">
        <authorList>
            <person name="Rombauts S."/>
        </authorList>
    </citation>
    <scope>NUCLEOTIDE SEQUENCE</scope>
    <source>
        <strain evidence="2">London</strain>
    </source>
</reference>
<dbReference type="Proteomes" id="UP000015104">
    <property type="component" value="Unassembled WGS sequence"/>
</dbReference>
<keyword evidence="2" id="KW-1185">Reference proteome</keyword>
<accession>T1KBI3</accession>
<reference evidence="1" key="2">
    <citation type="submission" date="2015-06" db="UniProtKB">
        <authorList>
            <consortium name="EnsemblMetazoa"/>
        </authorList>
    </citation>
    <scope>IDENTIFICATION</scope>
</reference>
<dbReference type="EnsemblMetazoa" id="tetur08g04190.1">
    <property type="protein sequence ID" value="tetur08g04190.1"/>
    <property type="gene ID" value="tetur08g04190"/>
</dbReference>